<evidence type="ECO:0000256" key="1">
    <source>
        <dbReference type="SAM" id="Phobius"/>
    </source>
</evidence>
<evidence type="ECO:0000313" key="2">
    <source>
        <dbReference type="EMBL" id="KAJ7668181.1"/>
    </source>
</evidence>
<dbReference type="AlphaFoldDB" id="A0AAD7CWY3"/>
<keyword evidence="1" id="KW-0812">Transmembrane</keyword>
<proteinExistence type="predicted"/>
<accession>A0AAD7CWY3</accession>
<dbReference type="Proteomes" id="UP001221757">
    <property type="component" value="Unassembled WGS sequence"/>
</dbReference>
<dbReference type="EMBL" id="JARKIE010000196">
    <property type="protein sequence ID" value="KAJ7668181.1"/>
    <property type="molecule type" value="Genomic_DNA"/>
</dbReference>
<organism evidence="2 3">
    <name type="scientific">Mycena rosella</name>
    <name type="common">Pink bonnet</name>
    <name type="synonym">Agaricus rosellus</name>
    <dbReference type="NCBI Taxonomy" id="1033263"/>
    <lineage>
        <taxon>Eukaryota</taxon>
        <taxon>Fungi</taxon>
        <taxon>Dikarya</taxon>
        <taxon>Basidiomycota</taxon>
        <taxon>Agaricomycotina</taxon>
        <taxon>Agaricomycetes</taxon>
        <taxon>Agaricomycetidae</taxon>
        <taxon>Agaricales</taxon>
        <taxon>Marasmiineae</taxon>
        <taxon>Mycenaceae</taxon>
        <taxon>Mycena</taxon>
    </lineage>
</organism>
<sequence>MRHLLKASSPLLPPECPRLLFPEMPTPSSSSSAPSATPSGCDAGDFRPGFSGTTSGGFSGCVVNNASIRQECCTNLGSTAAFVNETCGCPYNGSTGFTSSAPFFACVNEASDDAVAGCSGQGTTSAAGRRQRWNAAVVVLVAALVAGAVGV</sequence>
<evidence type="ECO:0000313" key="3">
    <source>
        <dbReference type="Proteomes" id="UP001221757"/>
    </source>
</evidence>
<protein>
    <submittedName>
        <fullName evidence="2">Uncharacterized protein</fullName>
    </submittedName>
</protein>
<gene>
    <name evidence="2" type="ORF">B0H17DRAFT_1088111</name>
</gene>
<keyword evidence="1" id="KW-1133">Transmembrane helix</keyword>
<name>A0AAD7CWY3_MYCRO</name>
<keyword evidence="1" id="KW-0472">Membrane</keyword>
<reference evidence="2" key="1">
    <citation type="submission" date="2023-03" db="EMBL/GenBank/DDBJ databases">
        <title>Massive genome expansion in bonnet fungi (Mycena s.s.) driven by repeated elements and novel gene families across ecological guilds.</title>
        <authorList>
            <consortium name="Lawrence Berkeley National Laboratory"/>
            <person name="Harder C.B."/>
            <person name="Miyauchi S."/>
            <person name="Viragh M."/>
            <person name="Kuo A."/>
            <person name="Thoen E."/>
            <person name="Andreopoulos B."/>
            <person name="Lu D."/>
            <person name="Skrede I."/>
            <person name="Drula E."/>
            <person name="Henrissat B."/>
            <person name="Morin E."/>
            <person name="Kohler A."/>
            <person name="Barry K."/>
            <person name="LaButti K."/>
            <person name="Morin E."/>
            <person name="Salamov A."/>
            <person name="Lipzen A."/>
            <person name="Mereny Z."/>
            <person name="Hegedus B."/>
            <person name="Baldrian P."/>
            <person name="Stursova M."/>
            <person name="Weitz H."/>
            <person name="Taylor A."/>
            <person name="Grigoriev I.V."/>
            <person name="Nagy L.G."/>
            <person name="Martin F."/>
            <person name="Kauserud H."/>
        </authorList>
    </citation>
    <scope>NUCLEOTIDE SEQUENCE</scope>
    <source>
        <strain evidence="2">CBHHK067</strain>
    </source>
</reference>
<feature type="transmembrane region" description="Helical" evidence="1">
    <location>
        <begin position="133"/>
        <end position="150"/>
    </location>
</feature>
<keyword evidence="3" id="KW-1185">Reference proteome</keyword>
<comment type="caution">
    <text evidence="2">The sequence shown here is derived from an EMBL/GenBank/DDBJ whole genome shotgun (WGS) entry which is preliminary data.</text>
</comment>